<proteinExistence type="predicted"/>
<dbReference type="EMBL" id="JABSTV010001251">
    <property type="protein sequence ID" value="KAH7951756.1"/>
    <property type="molecule type" value="Genomic_DNA"/>
</dbReference>
<gene>
    <name evidence="2" type="ORF">HPB52_012520</name>
</gene>
<reference evidence="2" key="2">
    <citation type="submission" date="2021-09" db="EMBL/GenBank/DDBJ databases">
        <authorList>
            <person name="Jia N."/>
            <person name="Wang J."/>
            <person name="Shi W."/>
            <person name="Du L."/>
            <person name="Sun Y."/>
            <person name="Zhan W."/>
            <person name="Jiang J."/>
            <person name="Wang Q."/>
            <person name="Zhang B."/>
            <person name="Ji P."/>
            <person name="Sakyi L.B."/>
            <person name="Cui X."/>
            <person name="Yuan T."/>
            <person name="Jiang B."/>
            <person name="Yang W."/>
            <person name="Lam T.T.-Y."/>
            <person name="Chang Q."/>
            <person name="Ding S."/>
            <person name="Wang X."/>
            <person name="Zhu J."/>
            <person name="Ruan X."/>
            <person name="Zhao L."/>
            <person name="Wei J."/>
            <person name="Que T."/>
            <person name="Du C."/>
            <person name="Cheng J."/>
            <person name="Dai P."/>
            <person name="Han X."/>
            <person name="Huang E."/>
            <person name="Gao Y."/>
            <person name="Liu J."/>
            <person name="Shao H."/>
            <person name="Ye R."/>
            <person name="Li L."/>
            <person name="Wei W."/>
            <person name="Wang X."/>
            <person name="Wang C."/>
            <person name="Huo Q."/>
            <person name="Li W."/>
            <person name="Guo W."/>
            <person name="Chen H."/>
            <person name="Chen S."/>
            <person name="Zhou L."/>
            <person name="Zhou L."/>
            <person name="Ni X."/>
            <person name="Tian J."/>
            <person name="Zhou Y."/>
            <person name="Sheng Y."/>
            <person name="Liu T."/>
            <person name="Pan Y."/>
            <person name="Xia L."/>
            <person name="Li J."/>
            <person name="Zhao F."/>
            <person name="Cao W."/>
        </authorList>
    </citation>
    <scope>NUCLEOTIDE SEQUENCE</scope>
    <source>
        <strain evidence="2">Rsan-2018</strain>
        <tissue evidence="2">Larvae</tissue>
    </source>
</reference>
<feature type="region of interest" description="Disordered" evidence="1">
    <location>
        <begin position="49"/>
        <end position="70"/>
    </location>
</feature>
<sequence length="223" mass="24833">MSTFGRPTSVGGTSTPEGPRERQIFCPGAQRTQRNLRHTAWYFPPKSINAASTAESSPKRAGAQSQYMGKNEDLISREMLIGEREQPFGNIPIRTAPTPLRRQRSGVENPKDPHWNEAGAPILNHASLRVPTWGEKKMKKNRSRWPDRRSHRLERRRRVGLVGRQRSGGERLSEGPQRPRDLDNDTSSGPVPSGPSGTYDIPPSPSRPRASTPPRPLNQAPNA</sequence>
<dbReference type="AlphaFoldDB" id="A0A9D4SWA8"/>
<accession>A0A9D4SWA8</accession>
<feature type="compositionally biased region" description="Basic and acidic residues" evidence="1">
    <location>
        <begin position="167"/>
        <end position="183"/>
    </location>
</feature>
<name>A0A9D4SWA8_RHISA</name>
<protein>
    <submittedName>
        <fullName evidence="2">Uncharacterized protein</fullName>
    </submittedName>
</protein>
<feature type="compositionally biased region" description="Polar residues" evidence="1">
    <location>
        <begin position="1"/>
        <end position="16"/>
    </location>
</feature>
<dbReference type="Proteomes" id="UP000821837">
    <property type="component" value="Chromosome 5"/>
</dbReference>
<organism evidence="2 3">
    <name type="scientific">Rhipicephalus sanguineus</name>
    <name type="common">Brown dog tick</name>
    <name type="synonym">Ixodes sanguineus</name>
    <dbReference type="NCBI Taxonomy" id="34632"/>
    <lineage>
        <taxon>Eukaryota</taxon>
        <taxon>Metazoa</taxon>
        <taxon>Ecdysozoa</taxon>
        <taxon>Arthropoda</taxon>
        <taxon>Chelicerata</taxon>
        <taxon>Arachnida</taxon>
        <taxon>Acari</taxon>
        <taxon>Parasitiformes</taxon>
        <taxon>Ixodida</taxon>
        <taxon>Ixodoidea</taxon>
        <taxon>Ixodidae</taxon>
        <taxon>Rhipicephalinae</taxon>
        <taxon>Rhipicephalus</taxon>
        <taxon>Rhipicephalus</taxon>
    </lineage>
</organism>
<reference evidence="2" key="1">
    <citation type="journal article" date="2020" name="Cell">
        <title>Large-Scale Comparative Analyses of Tick Genomes Elucidate Their Genetic Diversity and Vector Capacities.</title>
        <authorList>
            <consortium name="Tick Genome and Microbiome Consortium (TIGMIC)"/>
            <person name="Jia N."/>
            <person name="Wang J."/>
            <person name="Shi W."/>
            <person name="Du L."/>
            <person name="Sun Y."/>
            <person name="Zhan W."/>
            <person name="Jiang J.F."/>
            <person name="Wang Q."/>
            <person name="Zhang B."/>
            <person name="Ji P."/>
            <person name="Bell-Sakyi L."/>
            <person name="Cui X.M."/>
            <person name="Yuan T.T."/>
            <person name="Jiang B.G."/>
            <person name="Yang W.F."/>
            <person name="Lam T.T."/>
            <person name="Chang Q.C."/>
            <person name="Ding S.J."/>
            <person name="Wang X.J."/>
            <person name="Zhu J.G."/>
            <person name="Ruan X.D."/>
            <person name="Zhao L."/>
            <person name="Wei J.T."/>
            <person name="Ye R.Z."/>
            <person name="Que T.C."/>
            <person name="Du C.H."/>
            <person name="Zhou Y.H."/>
            <person name="Cheng J.X."/>
            <person name="Dai P.F."/>
            <person name="Guo W.B."/>
            <person name="Han X.H."/>
            <person name="Huang E.J."/>
            <person name="Li L.F."/>
            <person name="Wei W."/>
            <person name="Gao Y.C."/>
            <person name="Liu J.Z."/>
            <person name="Shao H.Z."/>
            <person name="Wang X."/>
            <person name="Wang C.C."/>
            <person name="Yang T.C."/>
            <person name="Huo Q.B."/>
            <person name="Li W."/>
            <person name="Chen H.Y."/>
            <person name="Chen S.E."/>
            <person name="Zhou L.G."/>
            <person name="Ni X.B."/>
            <person name="Tian J.H."/>
            <person name="Sheng Y."/>
            <person name="Liu T."/>
            <person name="Pan Y.S."/>
            <person name="Xia L.Y."/>
            <person name="Li J."/>
            <person name="Zhao F."/>
            <person name="Cao W.C."/>
        </authorList>
    </citation>
    <scope>NUCLEOTIDE SEQUENCE</scope>
    <source>
        <strain evidence="2">Rsan-2018</strain>
    </source>
</reference>
<comment type="caution">
    <text evidence="2">The sequence shown here is derived from an EMBL/GenBank/DDBJ whole genome shotgun (WGS) entry which is preliminary data.</text>
</comment>
<feature type="region of interest" description="Disordered" evidence="1">
    <location>
        <begin position="83"/>
        <end position="223"/>
    </location>
</feature>
<keyword evidence="3" id="KW-1185">Reference proteome</keyword>
<evidence type="ECO:0000313" key="3">
    <source>
        <dbReference type="Proteomes" id="UP000821837"/>
    </source>
</evidence>
<feature type="compositionally biased region" description="Low complexity" evidence="1">
    <location>
        <begin position="187"/>
        <end position="197"/>
    </location>
</feature>
<feature type="region of interest" description="Disordered" evidence="1">
    <location>
        <begin position="1"/>
        <end position="31"/>
    </location>
</feature>
<evidence type="ECO:0000313" key="2">
    <source>
        <dbReference type="EMBL" id="KAH7951756.1"/>
    </source>
</evidence>
<feature type="compositionally biased region" description="Basic residues" evidence="1">
    <location>
        <begin position="137"/>
        <end position="159"/>
    </location>
</feature>
<feature type="compositionally biased region" description="Pro residues" evidence="1">
    <location>
        <begin position="202"/>
        <end position="216"/>
    </location>
</feature>
<evidence type="ECO:0000256" key="1">
    <source>
        <dbReference type="SAM" id="MobiDB-lite"/>
    </source>
</evidence>